<dbReference type="InterPro" id="IPR013103">
    <property type="entry name" value="RVT_2"/>
</dbReference>
<dbReference type="Proteomes" id="UP001318860">
    <property type="component" value="Unassembled WGS sequence"/>
</dbReference>
<protein>
    <recommendedName>
        <fullName evidence="1">Reverse transcriptase Ty1/copia-type domain-containing protein</fullName>
    </recommendedName>
</protein>
<evidence type="ECO:0000259" key="1">
    <source>
        <dbReference type="Pfam" id="PF07727"/>
    </source>
</evidence>
<reference evidence="2 3" key="1">
    <citation type="journal article" date="2021" name="Comput. Struct. Biotechnol. J.">
        <title>De novo genome assembly of the potent medicinal plant Rehmannia glutinosa using nanopore technology.</title>
        <authorList>
            <person name="Ma L."/>
            <person name="Dong C."/>
            <person name="Song C."/>
            <person name="Wang X."/>
            <person name="Zheng X."/>
            <person name="Niu Y."/>
            <person name="Chen S."/>
            <person name="Feng W."/>
        </authorList>
    </citation>
    <scope>NUCLEOTIDE SEQUENCE [LARGE SCALE GENOMIC DNA]</scope>
    <source>
        <strain evidence="2">DH-2019</strain>
    </source>
</reference>
<dbReference type="EMBL" id="JABTTQ020000006">
    <property type="protein sequence ID" value="KAK6153815.1"/>
    <property type="molecule type" value="Genomic_DNA"/>
</dbReference>
<name>A0ABR0X2Z8_REHGL</name>
<accession>A0ABR0X2Z8</accession>
<dbReference type="Pfam" id="PF07727">
    <property type="entry name" value="RVT_2"/>
    <property type="match status" value="1"/>
</dbReference>
<keyword evidence="3" id="KW-1185">Reference proteome</keyword>
<proteinExistence type="predicted"/>
<dbReference type="PANTHER" id="PTHR11439">
    <property type="entry name" value="GAG-POL-RELATED RETROTRANSPOSON"/>
    <property type="match status" value="1"/>
</dbReference>
<comment type="caution">
    <text evidence="2">The sequence shown here is derived from an EMBL/GenBank/DDBJ whole genome shotgun (WGS) entry which is preliminary data.</text>
</comment>
<sequence>MIITGDDVDGIALLKSELAFHFEMKDLGPLRYFLGIEVARSPRGYLLLQSKYIADILDRARLTDTRTVDTPLELNVRYSPSDGTPLSDPTLYRTIIGSLVYLTITHPYIAYVIHIVSQFVTCPTTVHWATVTRILRYLRGTLFESLLFPSTSSLELRAYSDAYWASDPTDRKSTTGFCIFLGDSLIS</sequence>
<gene>
    <name evidence="2" type="ORF">DH2020_013454</name>
</gene>
<feature type="domain" description="Reverse transcriptase Ty1/copia-type" evidence="1">
    <location>
        <begin position="1"/>
        <end position="73"/>
    </location>
</feature>
<dbReference type="PANTHER" id="PTHR11439:SF461">
    <property type="entry name" value="OS10G0432200 PROTEIN"/>
    <property type="match status" value="1"/>
</dbReference>
<organism evidence="2 3">
    <name type="scientific">Rehmannia glutinosa</name>
    <name type="common">Chinese foxglove</name>
    <dbReference type="NCBI Taxonomy" id="99300"/>
    <lineage>
        <taxon>Eukaryota</taxon>
        <taxon>Viridiplantae</taxon>
        <taxon>Streptophyta</taxon>
        <taxon>Embryophyta</taxon>
        <taxon>Tracheophyta</taxon>
        <taxon>Spermatophyta</taxon>
        <taxon>Magnoliopsida</taxon>
        <taxon>eudicotyledons</taxon>
        <taxon>Gunneridae</taxon>
        <taxon>Pentapetalae</taxon>
        <taxon>asterids</taxon>
        <taxon>lamiids</taxon>
        <taxon>Lamiales</taxon>
        <taxon>Orobanchaceae</taxon>
        <taxon>Rehmannieae</taxon>
        <taxon>Rehmannia</taxon>
    </lineage>
</organism>
<evidence type="ECO:0000313" key="3">
    <source>
        <dbReference type="Proteomes" id="UP001318860"/>
    </source>
</evidence>
<evidence type="ECO:0000313" key="2">
    <source>
        <dbReference type="EMBL" id="KAK6153815.1"/>
    </source>
</evidence>